<dbReference type="RefSeq" id="WP_167407634.1">
    <property type="nucleotide sequence ID" value="NZ_CP024785.1"/>
</dbReference>
<reference evidence="1 2" key="1">
    <citation type="submission" date="2017-11" db="EMBL/GenBank/DDBJ databases">
        <title>Complete genome of a free-living desiccation-tolerant cyanobacterium and its photosynthetic adaptation to extreme terrestrial habitat.</title>
        <authorList>
            <person name="Shang J."/>
        </authorList>
    </citation>
    <scope>NUCLEOTIDE SEQUENCE [LARGE SCALE GENOMIC DNA]</scope>
    <source>
        <strain evidence="1 2">CCNUN1</strain>
    </source>
</reference>
<proteinExistence type="predicted"/>
<protein>
    <submittedName>
        <fullName evidence="1">Uncharacterized protein</fullName>
    </submittedName>
</protein>
<organism evidence="1 2">
    <name type="scientific">Nostoc flagelliforme CCNUN1</name>
    <dbReference type="NCBI Taxonomy" id="2038116"/>
    <lineage>
        <taxon>Bacteria</taxon>
        <taxon>Bacillati</taxon>
        <taxon>Cyanobacteriota</taxon>
        <taxon>Cyanophyceae</taxon>
        <taxon>Nostocales</taxon>
        <taxon>Nostocaceae</taxon>
        <taxon>Nostoc</taxon>
    </lineage>
</organism>
<keyword evidence="2" id="KW-1185">Reference proteome</keyword>
<sequence length="49" mass="5486">MYIKTLPVATWVQTTVELFFIENGYMVLLSKSSVYTSAKKAIAILETAD</sequence>
<dbReference type="KEGG" id="nfl:COO91_03859"/>
<accession>A0A2K8SR85</accession>
<dbReference type="Proteomes" id="UP000232003">
    <property type="component" value="Chromosome"/>
</dbReference>
<name>A0A2K8SR85_9NOSO</name>
<dbReference type="EMBL" id="CP024785">
    <property type="protein sequence ID" value="AUB37908.1"/>
    <property type="molecule type" value="Genomic_DNA"/>
</dbReference>
<dbReference type="AlphaFoldDB" id="A0A2K8SR85"/>
<gene>
    <name evidence="1" type="ORF">COO91_03859</name>
</gene>
<evidence type="ECO:0000313" key="1">
    <source>
        <dbReference type="EMBL" id="AUB37908.1"/>
    </source>
</evidence>
<evidence type="ECO:0000313" key="2">
    <source>
        <dbReference type="Proteomes" id="UP000232003"/>
    </source>
</evidence>